<sequence>MALKKFVFVRSRSFVFAASVSMIASLPVEVRAADSFEDEGPASVAADDFDEDRFGGMRQRLSDWNVVVGVGALYAPKFEGSDEFEVSPIPMISAQIGDRMSIDTTGLTVDLLETNGFTLALTGGYELGRDEDDSSHLRGLGDIEAGGVMGARLSYALGAMEFYASVDRTVGGSDGLLGKFGTTVSHQYDRFILSAGASATFADDNHMESYFGVTSAQSIRSGLREYDASAGLKRVDIEASVTYMASENWLIRGQAGVGFLTGDAQDSPIVQDDVQPSALLSVVYKF</sequence>
<proteinExistence type="inferred from homology"/>
<organism evidence="7 8">
    <name type="scientific">Rhizobium etli 8C-3</name>
    <dbReference type="NCBI Taxonomy" id="538025"/>
    <lineage>
        <taxon>Bacteria</taxon>
        <taxon>Pseudomonadati</taxon>
        <taxon>Pseudomonadota</taxon>
        <taxon>Alphaproteobacteria</taxon>
        <taxon>Hyphomicrobiales</taxon>
        <taxon>Rhizobiaceae</taxon>
        <taxon>Rhizobium/Agrobacterium group</taxon>
        <taxon>Rhizobium</taxon>
    </lineage>
</organism>
<dbReference type="AlphaFoldDB" id="A0A1L5P9Z2"/>
<dbReference type="GO" id="GO:0009279">
    <property type="term" value="C:cell outer membrane"/>
    <property type="evidence" value="ECO:0007669"/>
    <property type="project" value="UniProtKB-SubCell"/>
</dbReference>
<dbReference type="InterPro" id="IPR010583">
    <property type="entry name" value="MipA"/>
</dbReference>
<evidence type="ECO:0000313" key="8">
    <source>
        <dbReference type="Proteomes" id="UP000185109"/>
    </source>
</evidence>
<evidence type="ECO:0000256" key="2">
    <source>
        <dbReference type="ARBA" id="ARBA00005722"/>
    </source>
</evidence>
<keyword evidence="4" id="KW-0472">Membrane</keyword>
<evidence type="ECO:0000256" key="1">
    <source>
        <dbReference type="ARBA" id="ARBA00004442"/>
    </source>
</evidence>
<comment type="subcellular location">
    <subcellularLocation>
        <location evidence="1">Cell outer membrane</location>
    </subcellularLocation>
</comment>
<dbReference type="Proteomes" id="UP000185109">
    <property type="component" value="Plasmid pRsp8C3a"/>
</dbReference>
<accession>A0A1L5P9Z2</accession>
<geneLocation type="plasmid" evidence="8">
    <name>prsp8c3a</name>
</geneLocation>
<evidence type="ECO:0000256" key="4">
    <source>
        <dbReference type="ARBA" id="ARBA00023136"/>
    </source>
</evidence>
<keyword evidence="5" id="KW-0998">Cell outer membrane</keyword>
<evidence type="ECO:0000313" key="7">
    <source>
        <dbReference type="EMBL" id="APO77007.1"/>
    </source>
</evidence>
<dbReference type="PANTHER" id="PTHR38776">
    <property type="entry name" value="MLTA-INTERACTING PROTEIN-RELATED"/>
    <property type="match status" value="1"/>
</dbReference>
<reference evidence="7 8" key="1">
    <citation type="submission" date="2016-09" db="EMBL/GenBank/DDBJ databases">
        <title>The complete genome sequences of Rhizobium gallicum, symbiovars gallicum and phaseoli, symbionts associated to common bean (Phaseolus vulgaris).</title>
        <authorList>
            <person name="Bustos P."/>
            <person name="Santamaria R.I."/>
            <person name="Perez-Carrascal O.M."/>
            <person name="Juarez S."/>
            <person name="Lozano L."/>
            <person name="Martinez-Flores I."/>
            <person name="Martinez-Romero E."/>
            <person name="Cevallos M."/>
            <person name="Romero D."/>
            <person name="Davila G."/>
            <person name="Gonzalez V."/>
        </authorList>
    </citation>
    <scope>NUCLEOTIDE SEQUENCE [LARGE SCALE GENOMIC DNA]</scope>
    <source>
        <strain evidence="7 8">8C-3</strain>
        <plasmid evidence="8">Plasmid prsp8c3a</plasmid>
    </source>
</reference>
<name>A0A1L5P9Z2_RHIET</name>
<keyword evidence="3 6" id="KW-0732">Signal</keyword>
<dbReference type="EMBL" id="CP017242">
    <property type="protein sequence ID" value="APO77007.1"/>
    <property type="molecule type" value="Genomic_DNA"/>
</dbReference>
<gene>
    <name evidence="7" type="ORF">AM571_PA00120</name>
</gene>
<comment type="similarity">
    <text evidence="2">Belongs to the MipA/OmpV family.</text>
</comment>
<evidence type="ECO:0000256" key="3">
    <source>
        <dbReference type="ARBA" id="ARBA00022729"/>
    </source>
</evidence>
<evidence type="ECO:0000256" key="5">
    <source>
        <dbReference type="ARBA" id="ARBA00023237"/>
    </source>
</evidence>
<dbReference type="PANTHER" id="PTHR38776:SF1">
    <property type="entry name" value="MLTA-INTERACTING PROTEIN-RELATED"/>
    <property type="match status" value="1"/>
</dbReference>
<feature type="signal peptide" evidence="6">
    <location>
        <begin position="1"/>
        <end position="32"/>
    </location>
</feature>
<keyword evidence="7" id="KW-0614">Plasmid</keyword>
<protein>
    <submittedName>
        <fullName evidence="7">MltA-interacting MipA family protein</fullName>
    </submittedName>
</protein>
<dbReference type="RefSeq" id="WP_074063480.1">
    <property type="nucleotide sequence ID" value="NZ_CP017242.1"/>
</dbReference>
<dbReference type="Pfam" id="PF06629">
    <property type="entry name" value="MipA"/>
    <property type="match status" value="1"/>
</dbReference>
<feature type="chain" id="PRO_5012250575" evidence="6">
    <location>
        <begin position="33"/>
        <end position="286"/>
    </location>
</feature>
<evidence type="ECO:0000256" key="6">
    <source>
        <dbReference type="SAM" id="SignalP"/>
    </source>
</evidence>